<dbReference type="STRING" id="1231336.L248_2154"/>
<dbReference type="InterPro" id="IPR029056">
    <property type="entry name" value="Ribokinase-like"/>
</dbReference>
<keyword evidence="4" id="KW-1185">Reference proteome</keyword>
<organism evidence="3 4">
    <name type="scientific">Schleiferilactobacillus shenzhenensis LY-73</name>
    <dbReference type="NCBI Taxonomy" id="1231336"/>
    <lineage>
        <taxon>Bacteria</taxon>
        <taxon>Bacillati</taxon>
        <taxon>Bacillota</taxon>
        <taxon>Bacilli</taxon>
        <taxon>Lactobacillales</taxon>
        <taxon>Lactobacillaceae</taxon>
        <taxon>Schleiferilactobacillus</taxon>
    </lineage>
</organism>
<dbReference type="SUPFAM" id="SSF53613">
    <property type="entry name" value="Ribokinase-like"/>
    <property type="match status" value="1"/>
</dbReference>
<dbReference type="Pfam" id="PF08543">
    <property type="entry name" value="Phos_pyr_kin"/>
    <property type="match status" value="1"/>
</dbReference>
<dbReference type="PANTHER" id="PTHR20858">
    <property type="entry name" value="PHOSPHOMETHYLPYRIMIDINE KINASE"/>
    <property type="match status" value="1"/>
</dbReference>
<dbReference type="Gene3D" id="3.40.1190.20">
    <property type="match status" value="1"/>
</dbReference>
<dbReference type="GO" id="GO:0008972">
    <property type="term" value="F:phosphomethylpyrimidine kinase activity"/>
    <property type="evidence" value="ECO:0007669"/>
    <property type="project" value="TreeGrafter"/>
</dbReference>
<dbReference type="Proteomes" id="UP000030647">
    <property type="component" value="Unassembled WGS sequence"/>
</dbReference>
<dbReference type="AlphaFoldDB" id="U4THZ9"/>
<dbReference type="RefSeq" id="WP_022530908.1">
    <property type="nucleotide sequence ID" value="NZ_KI271613.1"/>
</dbReference>
<protein>
    <submittedName>
        <fullName evidence="3">Pyridoxine kinase</fullName>
    </submittedName>
</protein>
<evidence type="ECO:0000313" key="4">
    <source>
        <dbReference type="Proteomes" id="UP000030647"/>
    </source>
</evidence>
<dbReference type="InterPro" id="IPR013749">
    <property type="entry name" value="PM/HMP-P_kinase-1"/>
</dbReference>
<keyword evidence="3" id="KW-0418">Kinase</keyword>
<dbReference type="EMBL" id="KI271613">
    <property type="protein sequence ID" value="ERL63794.1"/>
    <property type="molecule type" value="Genomic_DNA"/>
</dbReference>
<dbReference type="PANTHER" id="PTHR20858:SF17">
    <property type="entry name" value="HYDROXYMETHYLPYRIMIDINE_PHOSPHOMETHYLPYRIMIDINE KINASE THI20-RELATED"/>
    <property type="match status" value="1"/>
</dbReference>
<evidence type="ECO:0000256" key="1">
    <source>
        <dbReference type="ARBA" id="ARBA00022977"/>
    </source>
</evidence>
<keyword evidence="1" id="KW-0784">Thiamine biosynthesis</keyword>
<feature type="domain" description="Pyridoxamine kinase/Phosphomethylpyrimidine kinase" evidence="2">
    <location>
        <begin position="63"/>
        <end position="260"/>
    </location>
</feature>
<evidence type="ECO:0000259" key="2">
    <source>
        <dbReference type="Pfam" id="PF08543"/>
    </source>
</evidence>
<dbReference type="eggNOG" id="COG2240">
    <property type="taxonomic scope" value="Bacteria"/>
</dbReference>
<proteinExistence type="predicted"/>
<name>U4THZ9_9LACO</name>
<dbReference type="HOGENOM" id="CLU_046496_2_0_9"/>
<sequence length="285" mass="30614">MAYHSVIVSEDLCGAGQVSLGVAIPILAALDLVPRVLPTALLSTNTAHAGNTYLDLSGQIAPILTHWRTLWDQLGVDGIYLGYLGPKALTVWQKQLPTLARVPIRLLDPAMADHGRLYRGLDEAYVAELRTLIPAATIITPNVTEAYLLLGQPPALVLTEPQARQLAEELADKFGVAVVVTGIPLMHHQLGVAVVSRRIPKTDLITTEAQPQAYSGAGDVFASVLVGALLHQQGLAAAAKVATAFMDAAFERTLNVEQGDVQPFFDIDYAPLLPGLMRRLHVEDE</sequence>
<dbReference type="GO" id="GO:0005829">
    <property type="term" value="C:cytosol"/>
    <property type="evidence" value="ECO:0007669"/>
    <property type="project" value="TreeGrafter"/>
</dbReference>
<accession>U4THZ9</accession>
<dbReference type="GO" id="GO:0009228">
    <property type="term" value="P:thiamine biosynthetic process"/>
    <property type="evidence" value="ECO:0007669"/>
    <property type="project" value="UniProtKB-KW"/>
</dbReference>
<evidence type="ECO:0000313" key="3">
    <source>
        <dbReference type="EMBL" id="ERL63794.1"/>
    </source>
</evidence>
<dbReference type="GO" id="GO:0008902">
    <property type="term" value="F:hydroxymethylpyrimidine kinase activity"/>
    <property type="evidence" value="ECO:0007669"/>
    <property type="project" value="TreeGrafter"/>
</dbReference>
<gene>
    <name evidence="3" type="primary">pdxK</name>
    <name evidence="3" type="ORF">L248_2154</name>
</gene>
<keyword evidence="3" id="KW-0808">Transferase</keyword>
<reference evidence="4" key="1">
    <citation type="journal article" date="2013" name="Genome Announc.">
        <title>Whole-Genome Sequencing of Lactobacillus shenzhenensis Strain LY-73T.</title>
        <authorList>
            <person name="Lin Z."/>
            <person name="Liu Z."/>
            <person name="Yang R."/>
            <person name="Zou Y."/>
            <person name="Wan D."/>
            <person name="Chen J."/>
            <person name="Guo M."/>
            <person name="Zhao J."/>
            <person name="Fang C."/>
            <person name="Yang R."/>
            <person name="Liu F."/>
        </authorList>
    </citation>
    <scope>NUCLEOTIDE SEQUENCE [LARGE SCALE GENOMIC DNA]</scope>
    <source>
        <strain evidence="4">LY-73</strain>
    </source>
</reference>